<dbReference type="RefSeq" id="WP_144427117.1">
    <property type="nucleotide sequence ID" value="NZ_LGUC01000001.1"/>
</dbReference>
<dbReference type="EMBL" id="LGUC01000001">
    <property type="protein sequence ID" value="KPN29978.1"/>
    <property type="molecule type" value="Genomic_DNA"/>
</dbReference>
<organism evidence="1 2">
    <name type="scientific">Halolamina pelagica</name>
    <dbReference type="NCBI Taxonomy" id="699431"/>
    <lineage>
        <taxon>Archaea</taxon>
        <taxon>Methanobacteriati</taxon>
        <taxon>Methanobacteriota</taxon>
        <taxon>Stenosarchaea group</taxon>
        <taxon>Halobacteria</taxon>
        <taxon>Halobacteriales</taxon>
        <taxon>Haloferacaceae</taxon>
    </lineage>
</organism>
<dbReference type="OrthoDB" id="375022at2157"/>
<comment type="caution">
    <text evidence="1">The sequence shown here is derived from an EMBL/GenBank/DDBJ whole genome shotgun (WGS) entry which is preliminary data.</text>
</comment>
<dbReference type="Proteomes" id="UP000050535">
    <property type="component" value="Unassembled WGS sequence"/>
</dbReference>
<sequence>MSEEPEPRERYLRMNSKDREAIKKVKDEHFDGEVPLGYAARYACEQLVEDTEDTDADSGGVRL</sequence>
<name>A0A0P7HZZ8_9EURY</name>
<evidence type="ECO:0000313" key="1">
    <source>
        <dbReference type="EMBL" id="KPN29978.1"/>
    </source>
</evidence>
<accession>A0A0P7HZZ8</accession>
<evidence type="ECO:0000313" key="2">
    <source>
        <dbReference type="Proteomes" id="UP000050535"/>
    </source>
</evidence>
<protein>
    <submittedName>
        <fullName evidence="1">Uncharacterized protein</fullName>
    </submittedName>
</protein>
<proteinExistence type="predicted"/>
<dbReference type="AlphaFoldDB" id="A0A0P7HZZ8"/>
<dbReference type="STRING" id="699431.SY89_00698"/>
<keyword evidence="2" id="KW-1185">Reference proteome</keyword>
<reference evidence="2" key="1">
    <citation type="submission" date="2013-11" db="EMBL/GenBank/DDBJ databases">
        <authorList>
            <person name="Hoang H.T."/>
            <person name="Killian M.L."/>
            <person name="Madson D.M."/>
            <person name="Arruda P.H.E."/>
            <person name="Sun D."/>
            <person name="Schwartz K.J."/>
            <person name="Yoon K."/>
        </authorList>
    </citation>
    <scope>NUCLEOTIDE SEQUENCE [LARGE SCALE GENOMIC DNA]</scope>
    <source>
        <strain evidence="2">CDK2</strain>
    </source>
</reference>
<gene>
    <name evidence="1" type="ORF">SY89_00698</name>
</gene>